<protein>
    <submittedName>
        <fullName evidence="1">Uncharacterized protein</fullName>
    </submittedName>
</protein>
<dbReference type="Proteomes" id="UP000759131">
    <property type="component" value="Unassembled WGS sequence"/>
</dbReference>
<name>A0A7R9KUH2_9ACAR</name>
<reference evidence="1" key="1">
    <citation type="submission" date="2020-11" db="EMBL/GenBank/DDBJ databases">
        <authorList>
            <person name="Tran Van P."/>
        </authorList>
    </citation>
    <scope>NUCLEOTIDE SEQUENCE</scope>
</reference>
<sequence>MPFFNTISLTRKMWPKVLQSVFILLSIVCHLSAPLQLRAGQCPRIKPKASFDINKGHKDRYLFKVYYVRAHPSH</sequence>
<accession>A0A7R9KUH2</accession>
<organism evidence="1">
    <name type="scientific">Medioppia subpectinata</name>
    <dbReference type="NCBI Taxonomy" id="1979941"/>
    <lineage>
        <taxon>Eukaryota</taxon>
        <taxon>Metazoa</taxon>
        <taxon>Ecdysozoa</taxon>
        <taxon>Arthropoda</taxon>
        <taxon>Chelicerata</taxon>
        <taxon>Arachnida</taxon>
        <taxon>Acari</taxon>
        <taxon>Acariformes</taxon>
        <taxon>Sarcoptiformes</taxon>
        <taxon>Oribatida</taxon>
        <taxon>Brachypylina</taxon>
        <taxon>Oppioidea</taxon>
        <taxon>Oppiidae</taxon>
        <taxon>Medioppia</taxon>
    </lineage>
</organism>
<dbReference type="EMBL" id="OC860128">
    <property type="protein sequence ID" value="CAD7628287.1"/>
    <property type="molecule type" value="Genomic_DNA"/>
</dbReference>
<evidence type="ECO:0000313" key="2">
    <source>
        <dbReference type="Proteomes" id="UP000759131"/>
    </source>
</evidence>
<gene>
    <name evidence="1" type="ORF">OSB1V03_LOCUS8709</name>
</gene>
<keyword evidence="2" id="KW-1185">Reference proteome</keyword>
<evidence type="ECO:0000313" key="1">
    <source>
        <dbReference type="EMBL" id="CAD7628287.1"/>
    </source>
</evidence>
<proteinExistence type="predicted"/>
<dbReference type="AlphaFoldDB" id="A0A7R9KUH2"/>
<dbReference type="EMBL" id="CAJPIZ010005553">
    <property type="protein sequence ID" value="CAG2108717.1"/>
    <property type="molecule type" value="Genomic_DNA"/>
</dbReference>